<dbReference type="SMART" id="SM00304">
    <property type="entry name" value="HAMP"/>
    <property type="match status" value="1"/>
</dbReference>
<evidence type="ECO:0000256" key="2">
    <source>
        <dbReference type="ARBA" id="ARBA00004651"/>
    </source>
</evidence>
<name>A0A0D6ZAS5_9BACI</name>
<dbReference type="PROSITE" id="PS50885">
    <property type="entry name" value="HAMP"/>
    <property type="match status" value="1"/>
</dbReference>
<reference evidence="15 16" key="1">
    <citation type="submission" date="2015-01" db="EMBL/GenBank/DDBJ databases">
        <title>Draft genome sequences of the supercritical CO2 tolerant bacteria Bacillus subterraneus MITOT1 and Bacillus cereus MIT0214.</title>
        <authorList>
            <person name="Peet K.C."/>
            <person name="Thompson J.R."/>
        </authorList>
    </citation>
    <scope>NUCLEOTIDE SEQUENCE [LARGE SCALE GENOMIC DNA]</scope>
    <source>
        <strain evidence="15 16">MITOT1</strain>
    </source>
</reference>
<feature type="transmembrane region" description="Helical" evidence="12">
    <location>
        <begin position="176"/>
        <end position="195"/>
    </location>
</feature>
<dbReference type="CDD" id="cd00082">
    <property type="entry name" value="HisKA"/>
    <property type="match status" value="1"/>
</dbReference>
<dbReference type="SUPFAM" id="SSF158472">
    <property type="entry name" value="HAMP domain-like"/>
    <property type="match status" value="1"/>
</dbReference>
<keyword evidence="7" id="KW-0547">Nucleotide-binding</keyword>
<organism evidence="15 16">
    <name type="scientific">Mesobacillus subterraneus</name>
    <dbReference type="NCBI Taxonomy" id="285983"/>
    <lineage>
        <taxon>Bacteria</taxon>
        <taxon>Bacillati</taxon>
        <taxon>Bacillota</taxon>
        <taxon>Bacilli</taxon>
        <taxon>Bacillales</taxon>
        <taxon>Bacillaceae</taxon>
        <taxon>Mesobacillus</taxon>
    </lineage>
</organism>
<dbReference type="EC" id="2.7.13.3" evidence="3"/>
<dbReference type="Pfam" id="PF00672">
    <property type="entry name" value="HAMP"/>
    <property type="match status" value="1"/>
</dbReference>
<comment type="caution">
    <text evidence="15">The sequence shown here is derived from an EMBL/GenBank/DDBJ whole genome shotgun (WGS) entry which is preliminary data.</text>
</comment>
<evidence type="ECO:0000313" key="15">
    <source>
        <dbReference type="EMBL" id="KIY22440.1"/>
    </source>
</evidence>
<dbReference type="GO" id="GO:0005886">
    <property type="term" value="C:plasma membrane"/>
    <property type="evidence" value="ECO:0007669"/>
    <property type="project" value="UniProtKB-SubCell"/>
</dbReference>
<dbReference type="Pfam" id="PF00512">
    <property type="entry name" value="HisKA"/>
    <property type="match status" value="1"/>
</dbReference>
<sequence length="467" mass="52797">MFTINNKPTTLLRYWTTRYLLTLVAGLLLLGAGSMWWIRQTTLDNRLNLMEYLAVETADRLGQFTEKNDYGGLDLRMQERARILQMENQPQLFITDLEGMILNSWPMMGGGAPHHAEGEIPASVFKNEDSIVQVNQNGQQVYIVKSPILMNDHQTGWVVVMQNADKLADFNQEYRLLIVLLLGLGLLGWIVIYLLTKKILKPIQDVARAAAQVREGNYAIKLDSNPKELEIHQLVTSFKEMTNRLTQLEQMRAELLAGVTHDLKTPVTSISGLVQAVRDGIVTGEERQEFLDITLKEIQRLQSMISDLLEFNSLAAGAFTIRPENCDLNKLVEDIGRQWRVTQTEPVNLKVITPEKTVYKIIDPLRLQQILINLLNNSHQAIDDSGSISIILSEEGIDVKDTGKGIPEEEQALVFERFFRGEKKKLKVRGLGLGLPFSKMLARSMGADLLLKESNRRGTTFSLVWVS</sequence>
<dbReference type="PROSITE" id="PS50109">
    <property type="entry name" value="HIS_KIN"/>
    <property type="match status" value="1"/>
</dbReference>
<evidence type="ECO:0000256" key="4">
    <source>
        <dbReference type="ARBA" id="ARBA00022475"/>
    </source>
</evidence>
<dbReference type="GO" id="GO:0005524">
    <property type="term" value="F:ATP binding"/>
    <property type="evidence" value="ECO:0007669"/>
    <property type="project" value="UniProtKB-KW"/>
</dbReference>
<evidence type="ECO:0000256" key="10">
    <source>
        <dbReference type="ARBA" id="ARBA00023012"/>
    </source>
</evidence>
<dbReference type="SMART" id="SM00388">
    <property type="entry name" value="HisKA"/>
    <property type="match status" value="1"/>
</dbReference>
<dbReference type="InterPro" id="IPR005467">
    <property type="entry name" value="His_kinase_dom"/>
</dbReference>
<dbReference type="SUPFAM" id="SSF47384">
    <property type="entry name" value="Homodimeric domain of signal transducing histidine kinase"/>
    <property type="match status" value="1"/>
</dbReference>
<dbReference type="SMART" id="SM00387">
    <property type="entry name" value="HATPase_c"/>
    <property type="match status" value="1"/>
</dbReference>
<dbReference type="InterPro" id="IPR036890">
    <property type="entry name" value="HATPase_C_sf"/>
</dbReference>
<keyword evidence="8" id="KW-0418">Kinase</keyword>
<evidence type="ECO:0000313" key="16">
    <source>
        <dbReference type="Proteomes" id="UP000032512"/>
    </source>
</evidence>
<dbReference type="Proteomes" id="UP000032512">
    <property type="component" value="Unassembled WGS sequence"/>
</dbReference>
<evidence type="ECO:0000256" key="12">
    <source>
        <dbReference type="SAM" id="Phobius"/>
    </source>
</evidence>
<keyword evidence="16" id="KW-1185">Reference proteome</keyword>
<evidence type="ECO:0000259" key="14">
    <source>
        <dbReference type="PROSITE" id="PS50885"/>
    </source>
</evidence>
<evidence type="ECO:0000256" key="6">
    <source>
        <dbReference type="ARBA" id="ARBA00022679"/>
    </source>
</evidence>
<dbReference type="PRINTS" id="PR00344">
    <property type="entry name" value="BCTRLSENSOR"/>
</dbReference>
<keyword evidence="5" id="KW-0597">Phosphoprotein</keyword>
<keyword evidence="12" id="KW-0812">Transmembrane</keyword>
<dbReference type="PATRIC" id="fig|285983.3.peg.231"/>
<dbReference type="PANTHER" id="PTHR43711:SF1">
    <property type="entry name" value="HISTIDINE KINASE 1"/>
    <property type="match status" value="1"/>
</dbReference>
<evidence type="ECO:0000259" key="13">
    <source>
        <dbReference type="PROSITE" id="PS50109"/>
    </source>
</evidence>
<comment type="subcellular location">
    <subcellularLocation>
        <location evidence="2">Cell membrane</location>
        <topology evidence="2">Multi-pass membrane protein</topology>
    </subcellularLocation>
</comment>
<dbReference type="EMBL" id="JXIQ01000070">
    <property type="protein sequence ID" value="KIY22440.1"/>
    <property type="molecule type" value="Genomic_DNA"/>
</dbReference>
<evidence type="ECO:0000256" key="1">
    <source>
        <dbReference type="ARBA" id="ARBA00000085"/>
    </source>
</evidence>
<dbReference type="InterPro" id="IPR004358">
    <property type="entry name" value="Sig_transdc_His_kin-like_C"/>
</dbReference>
<comment type="catalytic activity">
    <reaction evidence="1">
        <text>ATP + protein L-histidine = ADP + protein N-phospho-L-histidine.</text>
        <dbReference type="EC" id="2.7.13.3"/>
    </reaction>
</comment>
<feature type="domain" description="Histidine kinase" evidence="13">
    <location>
        <begin position="258"/>
        <end position="467"/>
    </location>
</feature>
<evidence type="ECO:0000256" key="9">
    <source>
        <dbReference type="ARBA" id="ARBA00022840"/>
    </source>
</evidence>
<dbReference type="Gene3D" id="6.10.340.10">
    <property type="match status" value="1"/>
</dbReference>
<keyword evidence="12" id="KW-1133">Transmembrane helix</keyword>
<evidence type="ECO:0000256" key="7">
    <source>
        <dbReference type="ARBA" id="ARBA00022741"/>
    </source>
</evidence>
<dbReference type="Gene3D" id="3.30.565.10">
    <property type="entry name" value="Histidine kinase-like ATPase, C-terminal domain"/>
    <property type="match status" value="1"/>
</dbReference>
<evidence type="ECO:0000256" key="5">
    <source>
        <dbReference type="ARBA" id="ARBA00022553"/>
    </source>
</evidence>
<dbReference type="Pfam" id="PF02518">
    <property type="entry name" value="HATPase_c"/>
    <property type="match status" value="1"/>
</dbReference>
<evidence type="ECO:0000256" key="8">
    <source>
        <dbReference type="ARBA" id="ARBA00022777"/>
    </source>
</evidence>
<dbReference type="GO" id="GO:0000155">
    <property type="term" value="F:phosphorelay sensor kinase activity"/>
    <property type="evidence" value="ECO:0007669"/>
    <property type="project" value="InterPro"/>
</dbReference>
<dbReference type="InterPro" id="IPR050736">
    <property type="entry name" value="Sensor_HK_Regulatory"/>
</dbReference>
<gene>
    <name evidence="15" type="ORF">UB32_08575</name>
</gene>
<dbReference type="InterPro" id="IPR003661">
    <property type="entry name" value="HisK_dim/P_dom"/>
</dbReference>
<dbReference type="PANTHER" id="PTHR43711">
    <property type="entry name" value="TWO-COMPONENT HISTIDINE KINASE"/>
    <property type="match status" value="1"/>
</dbReference>
<keyword evidence="10" id="KW-0902">Two-component regulatory system</keyword>
<dbReference type="OrthoDB" id="9813151at2"/>
<dbReference type="AlphaFoldDB" id="A0A0D6ZAS5"/>
<proteinExistence type="predicted"/>
<keyword evidence="9" id="KW-0067">ATP-binding</keyword>
<dbReference type="CDD" id="cd06225">
    <property type="entry name" value="HAMP"/>
    <property type="match status" value="1"/>
</dbReference>
<dbReference type="SUPFAM" id="SSF55874">
    <property type="entry name" value="ATPase domain of HSP90 chaperone/DNA topoisomerase II/histidine kinase"/>
    <property type="match status" value="1"/>
</dbReference>
<keyword evidence="4" id="KW-1003">Cell membrane</keyword>
<accession>A0A0D6ZAS5</accession>
<evidence type="ECO:0000256" key="11">
    <source>
        <dbReference type="ARBA" id="ARBA00023136"/>
    </source>
</evidence>
<keyword evidence="6" id="KW-0808">Transferase</keyword>
<dbReference type="CDD" id="cd00075">
    <property type="entry name" value="HATPase"/>
    <property type="match status" value="1"/>
</dbReference>
<dbReference type="InterPro" id="IPR003594">
    <property type="entry name" value="HATPase_dom"/>
</dbReference>
<keyword evidence="11 12" id="KW-0472">Membrane</keyword>
<dbReference type="InterPro" id="IPR003660">
    <property type="entry name" value="HAMP_dom"/>
</dbReference>
<dbReference type="Gene3D" id="1.10.287.130">
    <property type="match status" value="1"/>
</dbReference>
<protein>
    <recommendedName>
        <fullName evidence="3">histidine kinase</fullName>
        <ecNumber evidence="3">2.7.13.3</ecNumber>
    </recommendedName>
</protein>
<feature type="transmembrane region" description="Helical" evidence="12">
    <location>
        <begin position="20"/>
        <end position="38"/>
    </location>
</feature>
<evidence type="ECO:0000256" key="3">
    <source>
        <dbReference type="ARBA" id="ARBA00012438"/>
    </source>
</evidence>
<dbReference type="InterPro" id="IPR036097">
    <property type="entry name" value="HisK_dim/P_sf"/>
</dbReference>
<feature type="domain" description="HAMP" evidence="14">
    <location>
        <begin position="197"/>
        <end position="250"/>
    </location>
</feature>